<name>A0ABQ4WBM8_9ASTR</name>
<evidence type="ECO:0000313" key="4">
    <source>
        <dbReference type="Proteomes" id="UP001151760"/>
    </source>
</evidence>
<dbReference type="Proteomes" id="UP001151760">
    <property type="component" value="Unassembled WGS sequence"/>
</dbReference>
<evidence type="ECO:0000259" key="2">
    <source>
        <dbReference type="Pfam" id="PF17921"/>
    </source>
</evidence>
<feature type="domain" description="Reverse transcriptase/retrotransposon-derived protein RNase H-like" evidence="1">
    <location>
        <begin position="13"/>
        <end position="92"/>
    </location>
</feature>
<dbReference type="EMBL" id="BQNB010008501">
    <property type="protein sequence ID" value="GJS50245.1"/>
    <property type="molecule type" value="Genomic_DNA"/>
</dbReference>
<keyword evidence="4" id="KW-1185">Reference proteome</keyword>
<evidence type="ECO:0000259" key="1">
    <source>
        <dbReference type="Pfam" id="PF17919"/>
    </source>
</evidence>
<gene>
    <name evidence="3" type="ORF">Tco_0600366</name>
</gene>
<evidence type="ECO:0000313" key="3">
    <source>
        <dbReference type="EMBL" id="GJS50245.1"/>
    </source>
</evidence>
<proteinExistence type="predicted"/>
<dbReference type="Pfam" id="PF17919">
    <property type="entry name" value="RT_RNaseH_2"/>
    <property type="match status" value="1"/>
</dbReference>
<organism evidence="3 4">
    <name type="scientific">Tanacetum coccineum</name>
    <dbReference type="NCBI Taxonomy" id="301880"/>
    <lineage>
        <taxon>Eukaryota</taxon>
        <taxon>Viridiplantae</taxon>
        <taxon>Streptophyta</taxon>
        <taxon>Embryophyta</taxon>
        <taxon>Tracheophyta</taxon>
        <taxon>Spermatophyta</taxon>
        <taxon>Magnoliopsida</taxon>
        <taxon>eudicotyledons</taxon>
        <taxon>Gunneridae</taxon>
        <taxon>Pentapetalae</taxon>
        <taxon>asterids</taxon>
        <taxon>campanulids</taxon>
        <taxon>Asterales</taxon>
        <taxon>Asteraceae</taxon>
        <taxon>Asteroideae</taxon>
        <taxon>Anthemideae</taxon>
        <taxon>Anthemidinae</taxon>
        <taxon>Tanacetum</taxon>
    </lineage>
</organism>
<dbReference type="InterPro" id="IPR041577">
    <property type="entry name" value="RT_RNaseH_2"/>
</dbReference>
<accession>A0ABQ4WBM8</accession>
<protein>
    <submittedName>
        <fullName evidence="3">DNA-directed DNA polymerase</fullName>
    </submittedName>
</protein>
<reference evidence="3" key="1">
    <citation type="journal article" date="2022" name="Int. J. Mol. Sci.">
        <title>Draft Genome of Tanacetum Coccineum: Genomic Comparison of Closely Related Tanacetum-Family Plants.</title>
        <authorList>
            <person name="Yamashiro T."/>
            <person name="Shiraishi A."/>
            <person name="Nakayama K."/>
            <person name="Satake H."/>
        </authorList>
    </citation>
    <scope>NUCLEOTIDE SEQUENCE</scope>
</reference>
<sequence>MRDFIEDEQFDYSDDCKKAFNILMKKLTTTPIIISPDWNIPFESVCDASDFAVGAVLGQRIDGKFKPIYYASKTLNNAQEYYTTTEKEILAEIADEFHDEHLMILKAKFNDSEPCEILEILEHCHSGPTGGHHSPSITRRKVYESGFFWPSIFKDAKDYVMRCDGCQRSKNISSRSEMPQNNILVCEVFDVWGLDFMGPFSYSREIEHKSHWALKQYNMDLIGATGNHFMIFNELAELRDEDYKNNRIYKDRTKRMHLGKLKSKWYGPNVVKTVYPYGAMEITDKNGFSF</sequence>
<reference evidence="3" key="2">
    <citation type="submission" date="2022-01" db="EMBL/GenBank/DDBJ databases">
        <authorList>
            <person name="Yamashiro T."/>
            <person name="Shiraishi A."/>
            <person name="Satake H."/>
            <person name="Nakayama K."/>
        </authorList>
    </citation>
    <scope>NUCLEOTIDE SEQUENCE</scope>
</reference>
<keyword evidence="3" id="KW-0548">Nucleotidyltransferase</keyword>
<dbReference type="PANTHER" id="PTHR47266">
    <property type="entry name" value="ENDONUCLEASE-RELATED"/>
    <property type="match status" value="1"/>
</dbReference>
<dbReference type="Pfam" id="PF17921">
    <property type="entry name" value="Integrase_H2C2"/>
    <property type="match status" value="1"/>
</dbReference>
<keyword evidence="3" id="KW-0239">DNA-directed DNA polymerase</keyword>
<keyword evidence="3" id="KW-0808">Transferase</keyword>
<comment type="caution">
    <text evidence="3">The sequence shown here is derived from an EMBL/GenBank/DDBJ whole genome shotgun (WGS) entry which is preliminary data.</text>
</comment>
<dbReference type="InterPro" id="IPR052160">
    <property type="entry name" value="Gypsy_RT_Integrase-like"/>
</dbReference>
<dbReference type="GO" id="GO:0003887">
    <property type="term" value="F:DNA-directed DNA polymerase activity"/>
    <property type="evidence" value="ECO:0007669"/>
    <property type="project" value="UniProtKB-KW"/>
</dbReference>
<feature type="domain" description="Integrase zinc-binding" evidence="2">
    <location>
        <begin position="116"/>
        <end position="171"/>
    </location>
</feature>
<dbReference type="Gene3D" id="1.10.340.70">
    <property type="match status" value="1"/>
</dbReference>
<dbReference type="InterPro" id="IPR043502">
    <property type="entry name" value="DNA/RNA_pol_sf"/>
</dbReference>
<dbReference type="InterPro" id="IPR041588">
    <property type="entry name" value="Integrase_H2C2"/>
</dbReference>
<dbReference type="SUPFAM" id="SSF56672">
    <property type="entry name" value="DNA/RNA polymerases"/>
    <property type="match status" value="1"/>
</dbReference>